<evidence type="ECO:0000313" key="2">
    <source>
        <dbReference type="Proteomes" id="UP001652700"/>
    </source>
</evidence>
<proteinExistence type="predicted"/>
<dbReference type="Gene3D" id="3.90.1600.10">
    <property type="entry name" value="Palm domain of DNA polymerase"/>
    <property type="match status" value="1"/>
</dbReference>
<dbReference type="Proteomes" id="UP001652700">
    <property type="component" value="Unplaced"/>
</dbReference>
<dbReference type="PANTHER" id="PTHR31511:SF12">
    <property type="entry name" value="RHO TERMINATION FACTOR N-TERMINAL DOMAIN-CONTAINING PROTEIN"/>
    <property type="match status" value="1"/>
</dbReference>
<dbReference type="RefSeq" id="XP_050503398.1">
    <property type="nucleotide sequence ID" value="XM_050647441.1"/>
</dbReference>
<evidence type="ECO:0000313" key="1">
    <source>
        <dbReference type="EnsemblMetazoa" id="XP_050503398.1"/>
    </source>
</evidence>
<evidence type="ECO:0008006" key="3">
    <source>
        <dbReference type="Google" id="ProtNLM"/>
    </source>
</evidence>
<dbReference type="SUPFAM" id="SSF56672">
    <property type="entry name" value="DNA/RNA polymerases"/>
    <property type="match status" value="1"/>
</dbReference>
<dbReference type="InterPro" id="IPR023211">
    <property type="entry name" value="DNA_pol_palm_dom_sf"/>
</dbReference>
<dbReference type="InterPro" id="IPR043502">
    <property type="entry name" value="DNA/RNA_pol_sf"/>
</dbReference>
<accession>A0ABM5JZN1</accession>
<sequence>MSCSLDQLSSYLDDNQKNITRRYFNDDSKFNLVKRKGIFPYEYLDSWEKLQVTCLPSIDDFYSKVNNEGITKEDYQHACNVWTRFQIKNLQEYAELYLKTDVLLLADIFENFRSMCLKTYGLDSLHYYTLPGLAFDAMLKVTNIELELLRESEMVLFFEKAKRGGVSQCSNRYGEANNKYMKDKYNPDKEVSYLIYWDFNNLYGTAMSYALPYAGFEWINLTDIYKENILDCPNDGEYGYILEIDIEYPKELFNLHKDLPLCPEHIIPPSSNSTIPKLLTTLYDKKKYVIHYIYLKQIVSLDQAKLLYTDTDSLIYQFFVDDLYKHIKEDIDKFDTSDYKEDNVYCIPVRNKKVLGLMKDENQGELMTHFIGLRSKMYTMKILNQQAEIKKAKGIKKSALKELSYDDYYASLFNKPLIHRALPASGVGVLKIKEEILSDEDFNYRKNYNAQIPDDHPLHRDDLIWARYIDQVTWSYWMDIKTTLWNDIAVYHYYELNYLV</sequence>
<keyword evidence="2" id="KW-1185">Reference proteome</keyword>
<reference evidence="1" key="1">
    <citation type="submission" date="2025-05" db="UniProtKB">
        <authorList>
            <consortium name="EnsemblMetazoa"/>
        </authorList>
    </citation>
    <scope>IDENTIFICATION</scope>
</reference>
<dbReference type="EnsemblMetazoa" id="XM_050647441.1">
    <property type="protein sequence ID" value="XP_050503398.1"/>
    <property type="gene ID" value="LOC126882476"/>
</dbReference>
<name>A0ABM5JZN1_DIAVI</name>
<protein>
    <recommendedName>
        <fullName evidence="3">DNA-directed DNA polymerase</fullName>
    </recommendedName>
</protein>
<organism evidence="1 2">
    <name type="scientific">Diabrotica virgifera virgifera</name>
    <name type="common">western corn rootworm</name>
    <dbReference type="NCBI Taxonomy" id="50390"/>
    <lineage>
        <taxon>Eukaryota</taxon>
        <taxon>Metazoa</taxon>
        <taxon>Ecdysozoa</taxon>
        <taxon>Arthropoda</taxon>
        <taxon>Hexapoda</taxon>
        <taxon>Insecta</taxon>
        <taxon>Pterygota</taxon>
        <taxon>Neoptera</taxon>
        <taxon>Endopterygota</taxon>
        <taxon>Coleoptera</taxon>
        <taxon>Polyphaga</taxon>
        <taxon>Cucujiformia</taxon>
        <taxon>Chrysomeloidea</taxon>
        <taxon>Chrysomelidae</taxon>
        <taxon>Galerucinae</taxon>
        <taxon>Diabroticina</taxon>
        <taxon>Diabroticites</taxon>
        <taxon>Diabrotica</taxon>
    </lineage>
</organism>
<dbReference type="PANTHER" id="PTHR31511">
    <property type="entry name" value="PROTEIN CBG23764"/>
    <property type="match status" value="1"/>
</dbReference>
<dbReference type="GeneID" id="126882476"/>